<dbReference type="PROSITE" id="PS50995">
    <property type="entry name" value="HTH_MARR_2"/>
    <property type="match status" value="1"/>
</dbReference>
<dbReference type="PRINTS" id="PR00598">
    <property type="entry name" value="HTHMARR"/>
</dbReference>
<dbReference type="Gene3D" id="1.10.10.10">
    <property type="entry name" value="Winged helix-like DNA-binding domain superfamily/Winged helix DNA-binding domain"/>
    <property type="match status" value="1"/>
</dbReference>
<name>A0ABW8SN37_9CLOT</name>
<feature type="region of interest" description="Disordered" evidence="4">
    <location>
        <begin position="190"/>
        <end position="228"/>
    </location>
</feature>
<dbReference type="InterPro" id="IPR000835">
    <property type="entry name" value="HTH_MarR-typ"/>
</dbReference>
<dbReference type="PANTHER" id="PTHR42756:SF1">
    <property type="entry name" value="TRANSCRIPTIONAL REPRESSOR OF EMRAB OPERON"/>
    <property type="match status" value="1"/>
</dbReference>
<evidence type="ECO:0000313" key="7">
    <source>
        <dbReference type="Proteomes" id="UP001623660"/>
    </source>
</evidence>
<keyword evidence="1" id="KW-0805">Transcription regulation</keyword>
<sequence>MENNNLDLLGQFARLQWLLHRYHHQNLRYHGPMGDPHRGQGRVLALLKLKPEISQKDLSNILDMRSQSLGELLAKLERNGYITRTPSQTDGRAMDIHLTEAGKKASEQNEQQLDTEELFECLNKEEQASLSNYLDRVISTLEQQLADNESKPDLQDRLRSFAPYFHMRGGHSHFHGRHFCQRSGMNGHPSFDDRSFDSGANMNDHQPFDGRGQHSDEENKPDDTPTKS</sequence>
<keyword evidence="7" id="KW-1185">Reference proteome</keyword>
<dbReference type="PANTHER" id="PTHR42756">
    <property type="entry name" value="TRANSCRIPTIONAL REGULATOR, MARR"/>
    <property type="match status" value="1"/>
</dbReference>
<keyword evidence="3" id="KW-0804">Transcription</keyword>
<dbReference type="InterPro" id="IPR036390">
    <property type="entry name" value="WH_DNA-bd_sf"/>
</dbReference>
<evidence type="ECO:0000313" key="6">
    <source>
        <dbReference type="EMBL" id="MFL0196613.1"/>
    </source>
</evidence>
<evidence type="ECO:0000259" key="5">
    <source>
        <dbReference type="PROSITE" id="PS50995"/>
    </source>
</evidence>
<evidence type="ECO:0000256" key="1">
    <source>
        <dbReference type="ARBA" id="ARBA00023015"/>
    </source>
</evidence>
<dbReference type="EMBL" id="JBJHZX010000019">
    <property type="protein sequence ID" value="MFL0196613.1"/>
    <property type="molecule type" value="Genomic_DNA"/>
</dbReference>
<dbReference type="InterPro" id="IPR023187">
    <property type="entry name" value="Tscrpt_reg_MarR-type_CS"/>
</dbReference>
<dbReference type="Pfam" id="PF12802">
    <property type="entry name" value="MarR_2"/>
    <property type="match status" value="1"/>
</dbReference>
<comment type="caution">
    <text evidence="6">The sequence shown here is derived from an EMBL/GenBank/DDBJ whole genome shotgun (WGS) entry which is preliminary data.</text>
</comment>
<accession>A0ABW8SN37</accession>
<dbReference type="SUPFAM" id="SSF46785">
    <property type="entry name" value="Winged helix' DNA-binding domain"/>
    <property type="match status" value="1"/>
</dbReference>
<dbReference type="PROSITE" id="PS01117">
    <property type="entry name" value="HTH_MARR_1"/>
    <property type="match status" value="1"/>
</dbReference>
<reference evidence="6 7" key="1">
    <citation type="submission" date="2024-11" db="EMBL/GenBank/DDBJ databases">
        <authorList>
            <person name="Heng Y.C."/>
            <person name="Lim A.C.H."/>
            <person name="Lee J.K.Y."/>
            <person name="Kittelmann S."/>
        </authorList>
    </citation>
    <scope>NUCLEOTIDE SEQUENCE [LARGE SCALE GENOMIC DNA]</scope>
    <source>
        <strain evidence="6 7">WILCCON 0269</strain>
    </source>
</reference>
<gene>
    <name evidence="6" type="ORF">ACJDU8_13755</name>
</gene>
<evidence type="ECO:0000256" key="3">
    <source>
        <dbReference type="ARBA" id="ARBA00023163"/>
    </source>
</evidence>
<evidence type="ECO:0000256" key="4">
    <source>
        <dbReference type="SAM" id="MobiDB-lite"/>
    </source>
</evidence>
<dbReference type="Proteomes" id="UP001623660">
    <property type="component" value="Unassembled WGS sequence"/>
</dbReference>
<protein>
    <submittedName>
        <fullName evidence="6">MarR family winged helix-turn-helix transcriptional regulator</fullName>
    </submittedName>
</protein>
<organism evidence="6 7">
    <name type="scientific">Candidatus Clostridium eludens</name>
    <dbReference type="NCBI Taxonomy" id="3381663"/>
    <lineage>
        <taxon>Bacteria</taxon>
        <taxon>Bacillati</taxon>
        <taxon>Bacillota</taxon>
        <taxon>Clostridia</taxon>
        <taxon>Eubacteriales</taxon>
        <taxon>Clostridiaceae</taxon>
        <taxon>Clostridium</taxon>
    </lineage>
</organism>
<keyword evidence="2" id="KW-0238">DNA-binding</keyword>
<evidence type="ECO:0000256" key="2">
    <source>
        <dbReference type="ARBA" id="ARBA00023125"/>
    </source>
</evidence>
<feature type="domain" description="HTH marR-type" evidence="5">
    <location>
        <begin position="2"/>
        <end position="139"/>
    </location>
</feature>
<dbReference type="InterPro" id="IPR036388">
    <property type="entry name" value="WH-like_DNA-bd_sf"/>
</dbReference>
<feature type="compositionally biased region" description="Basic and acidic residues" evidence="4">
    <location>
        <begin position="206"/>
        <end position="228"/>
    </location>
</feature>
<dbReference type="RefSeq" id="WP_406792720.1">
    <property type="nucleotide sequence ID" value="NZ_JBJHZX010000019.1"/>
</dbReference>
<dbReference type="SMART" id="SM00347">
    <property type="entry name" value="HTH_MARR"/>
    <property type="match status" value="1"/>
</dbReference>
<proteinExistence type="predicted"/>